<dbReference type="InterPro" id="IPR033741">
    <property type="entry name" value="SQSTM_UBA"/>
</dbReference>
<evidence type="ECO:0000256" key="4">
    <source>
        <dbReference type="ARBA" id="ARBA00022723"/>
    </source>
</evidence>
<dbReference type="SUPFAM" id="SSF46934">
    <property type="entry name" value="UBA-like"/>
    <property type="match status" value="1"/>
</dbReference>
<reference evidence="18" key="1">
    <citation type="journal article" date="2023" name="IScience">
        <title>Live-bearing cockroach genome reveals convergent evolutionary mechanisms linked to viviparity in insects and beyond.</title>
        <authorList>
            <person name="Fouks B."/>
            <person name="Harrison M.C."/>
            <person name="Mikhailova A.A."/>
            <person name="Marchal E."/>
            <person name="English S."/>
            <person name="Carruthers M."/>
            <person name="Jennings E.C."/>
            <person name="Chiamaka E.L."/>
            <person name="Frigard R.A."/>
            <person name="Pippel M."/>
            <person name="Attardo G.M."/>
            <person name="Benoit J.B."/>
            <person name="Bornberg-Bauer E."/>
            <person name="Tobe S.S."/>
        </authorList>
    </citation>
    <scope>NUCLEOTIDE SEQUENCE</scope>
    <source>
        <strain evidence="18">Stay&amp;Tobe</strain>
    </source>
</reference>
<evidence type="ECO:0000259" key="16">
    <source>
        <dbReference type="PROSITE" id="PS50135"/>
    </source>
</evidence>
<dbReference type="SMART" id="SM00165">
    <property type="entry name" value="UBA"/>
    <property type="match status" value="1"/>
</dbReference>
<keyword evidence="7" id="KW-0862">Zinc</keyword>
<keyword evidence="19" id="KW-1185">Reference proteome</keyword>
<dbReference type="InterPro" id="IPR009060">
    <property type="entry name" value="UBA-like_sf"/>
</dbReference>
<feature type="region of interest" description="Disordered" evidence="15">
    <location>
        <begin position="240"/>
        <end position="272"/>
    </location>
</feature>
<dbReference type="Proteomes" id="UP001233999">
    <property type="component" value="Unassembled WGS sequence"/>
</dbReference>
<dbReference type="FunFam" id="3.30.60.90:FF:000016">
    <property type="entry name" value="Refractory to sigma P"/>
    <property type="match status" value="1"/>
</dbReference>
<dbReference type="GO" id="GO:0005080">
    <property type="term" value="F:protein kinase C binding"/>
    <property type="evidence" value="ECO:0007669"/>
    <property type="project" value="TreeGrafter"/>
</dbReference>
<dbReference type="GO" id="GO:0000423">
    <property type="term" value="P:mitophagy"/>
    <property type="evidence" value="ECO:0007669"/>
    <property type="project" value="TreeGrafter"/>
</dbReference>
<comment type="caution">
    <text evidence="18">The sequence shown here is derived from an EMBL/GenBank/DDBJ whole genome shotgun (WGS) entry which is preliminary data.</text>
</comment>
<dbReference type="AlphaFoldDB" id="A0AAD8EF45"/>
<dbReference type="FunFam" id="1.10.8.10:FF:000034">
    <property type="entry name" value="Sequestosome 1"/>
    <property type="match status" value="1"/>
</dbReference>
<evidence type="ECO:0000256" key="15">
    <source>
        <dbReference type="SAM" id="MobiDB-lite"/>
    </source>
</evidence>
<dbReference type="SMART" id="SM00666">
    <property type="entry name" value="PB1"/>
    <property type="match status" value="1"/>
</dbReference>
<dbReference type="SMART" id="SM00291">
    <property type="entry name" value="ZnF_ZZ"/>
    <property type="match status" value="1"/>
</dbReference>
<dbReference type="InterPro" id="IPR053793">
    <property type="entry name" value="PB1-like"/>
</dbReference>
<evidence type="ECO:0000259" key="17">
    <source>
        <dbReference type="PROSITE" id="PS51745"/>
    </source>
</evidence>
<keyword evidence="8" id="KW-0804">Transcription</keyword>
<evidence type="ECO:0000313" key="18">
    <source>
        <dbReference type="EMBL" id="KAJ9587534.1"/>
    </source>
</evidence>
<dbReference type="InterPro" id="IPR000270">
    <property type="entry name" value="PB1_dom"/>
</dbReference>
<dbReference type="GO" id="GO:0005634">
    <property type="term" value="C:nucleus"/>
    <property type="evidence" value="ECO:0007669"/>
    <property type="project" value="UniProtKB-SubCell"/>
</dbReference>
<evidence type="ECO:0000256" key="1">
    <source>
        <dbReference type="ARBA" id="ARBA00004123"/>
    </source>
</evidence>
<dbReference type="Pfam" id="PF16577">
    <property type="entry name" value="UBA_5"/>
    <property type="match status" value="1"/>
</dbReference>
<dbReference type="CDD" id="cd02340">
    <property type="entry name" value="ZZ_NBR1_like"/>
    <property type="match status" value="1"/>
</dbReference>
<feature type="domain" description="PB1" evidence="17">
    <location>
        <begin position="6"/>
        <end position="87"/>
    </location>
</feature>
<evidence type="ECO:0000256" key="8">
    <source>
        <dbReference type="ARBA" id="ARBA00023163"/>
    </source>
</evidence>
<dbReference type="GO" id="GO:0007032">
    <property type="term" value="P:endosome organization"/>
    <property type="evidence" value="ECO:0007669"/>
    <property type="project" value="TreeGrafter"/>
</dbReference>
<dbReference type="PANTHER" id="PTHR15090">
    <property type="entry name" value="SEQUESTOSOME 1-RELATED"/>
    <property type="match status" value="1"/>
</dbReference>
<comment type="function">
    <text evidence="10">Required for selective autophagy activation by ubiquitinated proteins. Implicated in sigma rhabdovirus multiplication and necessary for male fertility. Involved in activating transcription of Drs.</text>
</comment>
<keyword evidence="9" id="KW-0539">Nucleus</keyword>
<reference evidence="18" key="2">
    <citation type="submission" date="2023-05" db="EMBL/GenBank/DDBJ databases">
        <authorList>
            <person name="Fouks B."/>
        </authorList>
    </citation>
    <scope>NUCLEOTIDE SEQUENCE</scope>
    <source>
        <strain evidence="18">Stay&amp;Tobe</strain>
        <tissue evidence="18">Testes</tissue>
    </source>
</reference>
<evidence type="ECO:0000256" key="5">
    <source>
        <dbReference type="ARBA" id="ARBA00022737"/>
    </source>
</evidence>
<dbReference type="GO" id="GO:0016235">
    <property type="term" value="C:aggresome"/>
    <property type="evidence" value="ECO:0007669"/>
    <property type="project" value="TreeGrafter"/>
</dbReference>
<dbReference type="FunFam" id="3.10.20.90:FF:000320">
    <property type="entry name" value="Predicted protein"/>
    <property type="match status" value="1"/>
</dbReference>
<dbReference type="Pfam" id="PF00569">
    <property type="entry name" value="ZZ"/>
    <property type="match status" value="1"/>
</dbReference>
<evidence type="ECO:0000256" key="6">
    <source>
        <dbReference type="ARBA" id="ARBA00022771"/>
    </source>
</evidence>
<evidence type="ECO:0000256" key="13">
    <source>
        <dbReference type="ARBA" id="ARBA00081379"/>
    </source>
</evidence>
<name>A0AAD8EF45_DIPPU</name>
<dbReference type="InterPro" id="IPR015940">
    <property type="entry name" value="UBA"/>
</dbReference>
<keyword evidence="5" id="KW-0677">Repeat</keyword>
<keyword evidence="3" id="KW-0963">Cytoplasm</keyword>
<evidence type="ECO:0000256" key="11">
    <source>
        <dbReference type="ARBA" id="ARBA00062450"/>
    </source>
</evidence>
<dbReference type="Pfam" id="PF00564">
    <property type="entry name" value="PB1"/>
    <property type="match status" value="1"/>
</dbReference>
<protein>
    <recommendedName>
        <fullName evidence="12">Protein ref(2)P</fullName>
    </recommendedName>
    <alternativeName>
        <fullName evidence="13">Refractory to sigma P</fullName>
    </alternativeName>
</protein>
<evidence type="ECO:0000256" key="3">
    <source>
        <dbReference type="ARBA" id="ARBA00022490"/>
    </source>
</evidence>
<dbReference type="Gene3D" id="3.30.60.90">
    <property type="match status" value="1"/>
</dbReference>
<dbReference type="CDD" id="cd14320">
    <property type="entry name" value="UBA_SQSTM"/>
    <property type="match status" value="1"/>
</dbReference>
<dbReference type="GO" id="GO:0044753">
    <property type="term" value="C:amphisome"/>
    <property type="evidence" value="ECO:0007669"/>
    <property type="project" value="TreeGrafter"/>
</dbReference>
<feature type="domain" description="ZZ-type" evidence="16">
    <location>
        <begin position="110"/>
        <end position="160"/>
    </location>
</feature>
<dbReference type="GO" id="GO:0070530">
    <property type="term" value="F:K63-linked polyubiquitin modification-dependent protein binding"/>
    <property type="evidence" value="ECO:0007669"/>
    <property type="project" value="TreeGrafter"/>
</dbReference>
<dbReference type="PROSITE" id="PS51745">
    <property type="entry name" value="PB1"/>
    <property type="match status" value="1"/>
</dbReference>
<evidence type="ECO:0000256" key="10">
    <source>
        <dbReference type="ARBA" id="ARBA00054138"/>
    </source>
</evidence>
<feature type="compositionally biased region" description="Basic and acidic residues" evidence="15">
    <location>
        <begin position="323"/>
        <end position="345"/>
    </location>
</feature>
<dbReference type="GO" id="GO:0035973">
    <property type="term" value="P:aggrephagy"/>
    <property type="evidence" value="ECO:0007669"/>
    <property type="project" value="TreeGrafter"/>
</dbReference>
<dbReference type="PROSITE" id="PS50135">
    <property type="entry name" value="ZF_ZZ_2"/>
    <property type="match status" value="1"/>
</dbReference>
<proteinExistence type="predicted"/>
<evidence type="ECO:0000313" key="19">
    <source>
        <dbReference type="Proteomes" id="UP001233999"/>
    </source>
</evidence>
<dbReference type="PANTHER" id="PTHR15090:SF0">
    <property type="entry name" value="SEQUESTOSOME-1"/>
    <property type="match status" value="1"/>
</dbReference>
<dbReference type="EMBL" id="JASPKZ010006124">
    <property type="protein sequence ID" value="KAJ9587534.1"/>
    <property type="molecule type" value="Genomic_DNA"/>
</dbReference>
<evidence type="ECO:0000256" key="12">
    <source>
        <dbReference type="ARBA" id="ARBA00071657"/>
    </source>
</evidence>
<dbReference type="InterPro" id="IPR000433">
    <property type="entry name" value="Znf_ZZ"/>
</dbReference>
<keyword evidence="4" id="KW-0479">Metal-binding</keyword>
<feature type="region of interest" description="Disordered" evidence="15">
    <location>
        <begin position="302"/>
        <end position="359"/>
    </location>
</feature>
<comment type="subcellular location">
    <subcellularLocation>
        <location evidence="2">Cytoplasm</location>
    </subcellularLocation>
    <subcellularLocation>
        <location evidence="1">Nucleus</location>
    </subcellularLocation>
</comment>
<dbReference type="InterPro" id="IPR043145">
    <property type="entry name" value="Znf_ZZ_sf"/>
</dbReference>
<sequence>MAQENSVSFKVYLQGEGLNEVRRFGVDKDVVCSFSYLKGKLQTVFPSLQGRDISVYWRDSDSDDVMISSDDELMIALTEQQIDVRKLYVSVKPGSSEDQGEGEGEGRQQHFGVTCDGCNKGVEGFRYKCIQCPDFDLCATCEGKGLHAEHYMIRMPVPTPWRHHFGKRLAHHLNKAAQRAEGHCPFGEATGEFCRRGGRGGNHDEHHGGGHRGHHGWRHHRGGRYVGWLETLAAYLNECSLPDDDDDNSEEKNQGAGPSSRKQQKKNEKEEAHVQYLKNIGQTVANILDPLGIDVDVEVRTKDKAGNDKEKNGDNPAGESAMEVDKQQDRHKEMEQQPQSEREVSPESEGWTVLTPQRSTNAVSGESVAIAATSVQTPNIDTTVAASVVDTMAMSSEPTVISSGNSVYPNLFNSSLPAAPPLVPPQFIYHHHQLSHLHLSHHRCNLTFISTPAPSFCDFPPYGPHVARAVEQMMSMGFSNEGGWLTQLLESKNGDISKALDMLQPVRRS</sequence>
<dbReference type="PROSITE" id="PS01357">
    <property type="entry name" value="ZF_ZZ_1"/>
    <property type="match status" value="1"/>
</dbReference>
<dbReference type="GO" id="GO:0008270">
    <property type="term" value="F:zinc ion binding"/>
    <property type="evidence" value="ECO:0007669"/>
    <property type="project" value="UniProtKB-KW"/>
</dbReference>
<evidence type="ECO:0000256" key="14">
    <source>
        <dbReference type="PROSITE-ProRule" id="PRU00228"/>
    </source>
</evidence>
<dbReference type="SUPFAM" id="SSF57850">
    <property type="entry name" value="RING/U-box"/>
    <property type="match status" value="1"/>
</dbReference>
<evidence type="ECO:0000256" key="2">
    <source>
        <dbReference type="ARBA" id="ARBA00004496"/>
    </source>
</evidence>
<comment type="subunit">
    <text evidence="11">Interacts with aPKC and Traf6.</text>
</comment>
<evidence type="ECO:0000256" key="9">
    <source>
        <dbReference type="ARBA" id="ARBA00023242"/>
    </source>
</evidence>
<dbReference type="SUPFAM" id="SSF54277">
    <property type="entry name" value="CAD &amp; PB1 domains"/>
    <property type="match status" value="1"/>
</dbReference>
<dbReference type="Gene3D" id="1.10.8.10">
    <property type="entry name" value="DNA helicase RuvA subunit, C-terminal domain"/>
    <property type="match status" value="1"/>
</dbReference>
<dbReference type="InterPro" id="IPR052260">
    <property type="entry name" value="Autophagy_Rcpt_SigReg"/>
</dbReference>
<accession>A0AAD8EF45</accession>
<keyword evidence="6 14" id="KW-0863">Zinc-finger</keyword>
<gene>
    <name evidence="18" type="ORF">L9F63_028213</name>
</gene>
<dbReference type="Gene3D" id="3.10.20.90">
    <property type="entry name" value="Phosphatidylinositol 3-kinase Catalytic Subunit, Chain A, domain 1"/>
    <property type="match status" value="1"/>
</dbReference>
<feature type="compositionally biased region" description="Basic and acidic residues" evidence="15">
    <location>
        <begin position="302"/>
        <end position="313"/>
    </location>
</feature>
<organism evidence="18 19">
    <name type="scientific">Diploptera punctata</name>
    <name type="common">Pacific beetle cockroach</name>
    <dbReference type="NCBI Taxonomy" id="6984"/>
    <lineage>
        <taxon>Eukaryota</taxon>
        <taxon>Metazoa</taxon>
        <taxon>Ecdysozoa</taxon>
        <taxon>Arthropoda</taxon>
        <taxon>Hexapoda</taxon>
        <taxon>Insecta</taxon>
        <taxon>Pterygota</taxon>
        <taxon>Neoptera</taxon>
        <taxon>Polyneoptera</taxon>
        <taxon>Dictyoptera</taxon>
        <taxon>Blattodea</taxon>
        <taxon>Blaberoidea</taxon>
        <taxon>Blaberidae</taxon>
        <taxon>Diplopterinae</taxon>
        <taxon>Diploptera</taxon>
    </lineage>
</organism>
<evidence type="ECO:0000256" key="7">
    <source>
        <dbReference type="ARBA" id="ARBA00022833"/>
    </source>
</evidence>